<dbReference type="AlphaFoldDB" id="A0A382KPU4"/>
<sequence length="44" mass="5111">KPPSNAYRFFNHKRTEYTLLHPTGYASQSIISKQKGFGRQTQLL</sequence>
<feature type="non-terminal residue" evidence="1">
    <location>
        <position position="1"/>
    </location>
</feature>
<proteinExistence type="predicted"/>
<accession>A0A382KPU4</accession>
<dbReference type="EMBL" id="UINC01081424">
    <property type="protein sequence ID" value="SVC25262.1"/>
    <property type="molecule type" value="Genomic_DNA"/>
</dbReference>
<organism evidence="1">
    <name type="scientific">marine metagenome</name>
    <dbReference type="NCBI Taxonomy" id="408172"/>
    <lineage>
        <taxon>unclassified sequences</taxon>
        <taxon>metagenomes</taxon>
        <taxon>ecological metagenomes</taxon>
    </lineage>
</organism>
<evidence type="ECO:0000313" key="1">
    <source>
        <dbReference type="EMBL" id="SVC25262.1"/>
    </source>
</evidence>
<name>A0A382KPU4_9ZZZZ</name>
<gene>
    <name evidence="1" type="ORF">METZ01_LOCUS278116</name>
</gene>
<reference evidence="1" key="1">
    <citation type="submission" date="2018-05" db="EMBL/GenBank/DDBJ databases">
        <authorList>
            <person name="Lanie J.A."/>
            <person name="Ng W.-L."/>
            <person name="Kazmierczak K.M."/>
            <person name="Andrzejewski T.M."/>
            <person name="Davidsen T.M."/>
            <person name="Wayne K.J."/>
            <person name="Tettelin H."/>
            <person name="Glass J.I."/>
            <person name="Rusch D."/>
            <person name="Podicherti R."/>
            <person name="Tsui H.-C.T."/>
            <person name="Winkler M.E."/>
        </authorList>
    </citation>
    <scope>NUCLEOTIDE SEQUENCE</scope>
</reference>
<protein>
    <submittedName>
        <fullName evidence="1">Uncharacterized protein</fullName>
    </submittedName>
</protein>